<proteinExistence type="predicted"/>
<evidence type="ECO:0000313" key="2">
    <source>
        <dbReference type="Proteomes" id="UP000192448"/>
    </source>
</evidence>
<organism evidence="1 2">
    <name type="scientific">Mycobacterium aquaticum</name>
    <dbReference type="NCBI Taxonomy" id="1927124"/>
    <lineage>
        <taxon>Bacteria</taxon>
        <taxon>Bacillati</taxon>
        <taxon>Actinomycetota</taxon>
        <taxon>Actinomycetes</taxon>
        <taxon>Mycobacteriales</taxon>
        <taxon>Mycobacteriaceae</taxon>
        <taxon>Mycobacterium</taxon>
    </lineage>
</organism>
<dbReference type="Proteomes" id="UP000192448">
    <property type="component" value="Unassembled WGS sequence"/>
</dbReference>
<sequence length="89" mass="10030">MTATKSHMLEDLALVLRKVLPVSNTMVDHYIASSEWDQAVLQGLATFDAEQVALPADVREMVNEMAYGSSVYHKVRKRALYHLDRIPVS</sequence>
<dbReference type="RefSeq" id="WP_083169759.1">
    <property type="nucleotide sequence ID" value="NZ_MVHF01000054.1"/>
</dbReference>
<keyword evidence="2" id="KW-1185">Reference proteome</keyword>
<dbReference type="STRING" id="1927124.BST13_33160"/>
<dbReference type="EMBL" id="MVHF01000054">
    <property type="protein sequence ID" value="ORA25173.1"/>
    <property type="molecule type" value="Genomic_DNA"/>
</dbReference>
<name>A0A1X0A506_9MYCO</name>
<evidence type="ECO:0000313" key="1">
    <source>
        <dbReference type="EMBL" id="ORA25173.1"/>
    </source>
</evidence>
<accession>A0A1X0A506</accession>
<comment type="caution">
    <text evidence="1">The sequence shown here is derived from an EMBL/GenBank/DDBJ whole genome shotgun (WGS) entry which is preliminary data.</text>
</comment>
<gene>
    <name evidence="1" type="ORF">BST13_33160</name>
</gene>
<dbReference type="AlphaFoldDB" id="A0A1X0A506"/>
<protein>
    <submittedName>
        <fullName evidence="1">Uncharacterized protein</fullName>
    </submittedName>
</protein>
<reference evidence="1 2" key="1">
    <citation type="submission" date="2017-02" db="EMBL/GenBank/DDBJ databases">
        <title>The new phylogeny of genus Mycobacterium.</title>
        <authorList>
            <person name="Tortoli E."/>
            <person name="Trovato A."/>
            <person name="Cirillo D.M."/>
        </authorList>
    </citation>
    <scope>NUCLEOTIDE SEQUENCE [LARGE SCALE GENOMIC DNA]</scope>
    <source>
        <strain evidence="1 2">RW6</strain>
    </source>
</reference>